<dbReference type="RefSeq" id="WP_198828735.1">
    <property type="nucleotide sequence ID" value="NZ_CP066308.1"/>
</dbReference>
<gene>
    <name evidence="1" type="ORF">JD108_04545</name>
</gene>
<organism evidence="1 2">
    <name type="scientific">Brevibacillus composti</name>
    <dbReference type="NCBI Taxonomy" id="2796470"/>
    <lineage>
        <taxon>Bacteria</taxon>
        <taxon>Bacillati</taxon>
        <taxon>Bacillota</taxon>
        <taxon>Bacilli</taxon>
        <taxon>Bacillales</taxon>
        <taxon>Paenibacillaceae</taxon>
        <taxon>Brevibacillus</taxon>
    </lineage>
</organism>
<dbReference type="AlphaFoldDB" id="A0A7T5EMA1"/>
<evidence type="ECO:0000313" key="2">
    <source>
        <dbReference type="Proteomes" id="UP000595847"/>
    </source>
</evidence>
<protein>
    <submittedName>
        <fullName evidence="1">Uncharacterized protein</fullName>
    </submittedName>
</protein>
<name>A0A7T5EMA1_9BACL</name>
<evidence type="ECO:0000313" key="1">
    <source>
        <dbReference type="EMBL" id="QQE75205.1"/>
    </source>
</evidence>
<accession>A0A7T5EMA1</accession>
<reference evidence="1 2" key="1">
    <citation type="submission" date="2020-12" db="EMBL/GenBank/DDBJ databases">
        <title>strain FJAT-54423T represents a novel species of the genus Brevibacillus.</title>
        <authorList>
            <person name="Tang R."/>
        </authorList>
    </citation>
    <scope>NUCLEOTIDE SEQUENCE [LARGE SCALE GENOMIC DNA]</scope>
    <source>
        <strain evidence="1 2">FJAT-54423</strain>
    </source>
</reference>
<sequence length="138" mass="15964">MSNATTTKRQPQKLTKSDLTKDIYRKLVNQGMSDRQIREKYNIGSWATLQKIKDTWGVAPDEKVEANPASSGQTELAERILVQVSKMAVEQEETKKQLNEIREILTQLTQKIHSPGDQYTRFNDESYELIRKLLKKLL</sequence>
<dbReference type="Proteomes" id="UP000595847">
    <property type="component" value="Chromosome"/>
</dbReference>
<proteinExistence type="predicted"/>
<dbReference type="EMBL" id="CP066308">
    <property type="protein sequence ID" value="QQE75205.1"/>
    <property type="molecule type" value="Genomic_DNA"/>
</dbReference>
<dbReference type="KEGG" id="bcop:JD108_04545"/>